<dbReference type="Pfam" id="PF04264">
    <property type="entry name" value="YceI"/>
    <property type="match status" value="1"/>
</dbReference>
<sequence>MTNMKTNTLKFFALAAAFLGMTSIGSAQKSYNLESKSTFSVAGTSTLHDWEMKSASGTGTASLNIANGKLTDIDALTITLPAETIKSEKKSMDKVAYETLKTDKNKNIKYVLKSAEKVNETTWELTGTYTIAGVSKVYKTTVKTTVTKDGLNLQGSNKITFTEFGMKSPTAMLGTIKTGQDLTLKFNLNFNL</sequence>
<dbReference type="InterPro" id="IPR036761">
    <property type="entry name" value="TTHA0802/YceI-like_sf"/>
</dbReference>
<name>A0ABP7YAQ0_9FLAO</name>
<protein>
    <recommendedName>
        <fullName evidence="2">Lipid/polyisoprenoid-binding YceI-like domain-containing protein</fullName>
    </recommendedName>
</protein>
<organism evidence="3 4">
    <name type="scientific">Flavobacterium chungbukense</name>
    <dbReference type="NCBI Taxonomy" id="877464"/>
    <lineage>
        <taxon>Bacteria</taxon>
        <taxon>Pseudomonadati</taxon>
        <taxon>Bacteroidota</taxon>
        <taxon>Flavobacteriia</taxon>
        <taxon>Flavobacteriales</taxon>
        <taxon>Flavobacteriaceae</taxon>
        <taxon>Flavobacterium</taxon>
    </lineage>
</organism>
<dbReference type="InterPro" id="IPR007372">
    <property type="entry name" value="Lipid/polyisoprenoid-bd_YceI"/>
</dbReference>
<keyword evidence="4" id="KW-1185">Reference proteome</keyword>
<feature type="signal peptide" evidence="1">
    <location>
        <begin position="1"/>
        <end position="27"/>
    </location>
</feature>
<dbReference type="Gene3D" id="2.40.128.110">
    <property type="entry name" value="Lipid/polyisoprenoid-binding, YceI-like"/>
    <property type="match status" value="1"/>
</dbReference>
<accession>A0ABP7YAQ0</accession>
<evidence type="ECO:0000313" key="4">
    <source>
        <dbReference type="Proteomes" id="UP001501333"/>
    </source>
</evidence>
<keyword evidence="1" id="KW-0732">Signal</keyword>
<dbReference type="SMART" id="SM00867">
    <property type="entry name" value="YceI"/>
    <property type="match status" value="1"/>
</dbReference>
<feature type="domain" description="Lipid/polyisoprenoid-binding YceI-like" evidence="2">
    <location>
        <begin position="30"/>
        <end position="191"/>
    </location>
</feature>
<dbReference type="SUPFAM" id="SSF101874">
    <property type="entry name" value="YceI-like"/>
    <property type="match status" value="1"/>
</dbReference>
<evidence type="ECO:0000259" key="2">
    <source>
        <dbReference type="SMART" id="SM00867"/>
    </source>
</evidence>
<evidence type="ECO:0000313" key="3">
    <source>
        <dbReference type="EMBL" id="GAA4133127.1"/>
    </source>
</evidence>
<proteinExistence type="predicted"/>
<dbReference type="Proteomes" id="UP001501333">
    <property type="component" value="Unassembled WGS sequence"/>
</dbReference>
<gene>
    <name evidence="3" type="ORF">GCM10022250_26640</name>
</gene>
<dbReference type="EMBL" id="BAABAO010000010">
    <property type="protein sequence ID" value="GAA4133127.1"/>
    <property type="molecule type" value="Genomic_DNA"/>
</dbReference>
<evidence type="ECO:0000256" key="1">
    <source>
        <dbReference type="SAM" id="SignalP"/>
    </source>
</evidence>
<feature type="chain" id="PRO_5047240867" description="Lipid/polyisoprenoid-binding YceI-like domain-containing protein" evidence="1">
    <location>
        <begin position="28"/>
        <end position="192"/>
    </location>
</feature>
<reference evidence="4" key="1">
    <citation type="journal article" date="2019" name="Int. J. Syst. Evol. Microbiol.">
        <title>The Global Catalogue of Microorganisms (GCM) 10K type strain sequencing project: providing services to taxonomists for standard genome sequencing and annotation.</title>
        <authorList>
            <consortium name="The Broad Institute Genomics Platform"/>
            <consortium name="The Broad Institute Genome Sequencing Center for Infectious Disease"/>
            <person name="Wu L."/>
            <person name="Ma J."/>
        </authorList>
    </citation>
    <scope>NUCLEOTIDE SEQUENCE [LARGE SCALE GENOMIC DNA]</scope>
    <source>
        <strain evidence="4">JCM 17386</strain>
    </source>
</reference>
<comment type="caution">
    <text evidence="3">The sequence shown here is derived from an EMBL/GenBank/DDBJ whole genome shotgun (WGS) entry which is preliminary data.</text>
</comment>